<feature type="region of interest" description="Disordered" evidence="1">
    <location>
        <begin position="33"/>
        <end position="68"/>
    </location>
</feature>
<comment type="caution">
    <text evidence="2">The sequence shown here is derived from an EMBL/GenBank/DDBJ whole genome shotgun (WGS) entry which is preliminary data.</text>
</comment>
<protein>
    <submittedName>
        <fullName evidence="2">Uncharacterized protein</fullName>
    </submittedName>
</protein>
<keyword evidence="3" id="KW-1185">Reference proteome</keyword>
<evidence type="ECO:0000313" key="2">
    <source>
        <dbReference type="EMBL" id="MBA9076124.1"/>
    </source>
</evidence>
<accession>A0A839G9F7</accession>
<dbReference type="RefSeq" id="WP_182511912.1">
    <property type="nucleotide sequence ID" value="NZ_JACJIQ010000002.1"/>
</dbReference>
<proteinExistence type="predicted"/>
<evidence type="ECO:0000313" key="3">
    <source>
        <dbReference type="Proteomes" id="UP000563094"/>
    </source>
</evidence>
<name>A0A839G9F7_9BACT</name>
<gene>
    <name evidence="2" type="ORF">FHS90_000826</name>
</gene>
<feature type="compositionally biased region" description="Basic and acidic residues" evidence="1">
    <location>
        <begin position="33"/>
        <end position="45"/>
    </location>
</feature>
<dbReference type="AlphaFoldDB" id="A0A839G9F7"/>
<feature type="compositionally biased region" description="Low complexity" evidence="1">
    <location>
        <begin position="46"/>
        <end position="68"/>
    </location>
</feature>
<evidence type="ECO:0000256" key="1">
    <source>
        <dbReference type="SAM" id="MobiDB-lite"/>
    </source>
</evidence>
<dbReference type="PROSITE" id="PS51257">
    <property type="entry name" value="PROKAR_LIPOPROTEIN"/>
    <property type="match status" value="1"/>
</dbReference>
<organism evidence="2 3">
    <name type="scientific">Rufibacter quisquiliarum</name>
    <dbReference type="NCBI Taxonomy" id="1549639"/>
    <lineage>
        <taxon>Bacteria</taxon>
        <taxon>Pseudomonadati</taxon>
        <taxon>Bacteroidota</taxon>
        <taxon>Cytophagia</taxon>
        <taxon>Cytophagales</taxon>
        <taxon>Hymenobacteraceae</taxon>
        <taxon>Rufibacter</taxon>
    </lineage>
</organism>
<reference evidence="2 3" key="1">
    <citation type="submission" date="2020-08" db="EMBL/GenBank/DDBJ databases">
        <title>Genomic Encyclopedia of Type Strains, Phase IV (KMG-IV): sequencing the most valuable type-strain genomes for metagenomic binning, comparative biology and taxonomic classification.</title>
        <authorList>
            <person name="Goeker M."/>
        </authorList>
    </citation>
    <scope>NUCLEOTIDE SEQUENCE [LARGE SCALE GENOMIC DNA]</scope>
    <source>
        <strain evidence="2 3">DSM 29854</strain>
    </source>
</reference>
<dbReference type="Proteomes" id="UP000563094">
    <property type="component" value="Unassembled WGS sequence"/>
</dbReference>
<dbReference type="EMBL" id="JACJIQ010000002">
    <property type="protein sequence ID" value="MBA9076124.1"/>
    <property type="molecule type" value="Genomic_DNA"/>
</dbReference>
<sequence>MKSDYMFNKQRTAGTLVLWLMIVLAGTGCYTKKSQEGETAPEPKSESAAPAATGAEATKAPPAATPPSAKAKVDVDLYLEVSNGMKGFMPPPAADKKPTVFQSRLNKLISEVEDGIYVDSKRYYLAKEDGQGQPVLDSVSYGTLKNTITSGIKADVRGTPLPAMLQSALANSIKGGAVSVIVSDFIHGPDPNNPGQFLSLDSDIRSSLKQAEHKNLVVAVLADASPFYGSYYPAVKKPATKQNLTGQEVPFYTWVIGPQAEVQTVINKVLRNLPAQQAYFGFSYGAVPYSAILKAKAFKPQGVVYCTSRTAQVCTSVNLIPEKGAPVAFDIALDLSQLPASMQEAAYLKKHLQLTVTGGKAAIGTVVAATPDTRAVPELATYTHFVRVTVTQVTAATGTLTVQLPSVVPAWIPQWSTENDNNPAAAPRKTYQLQKIVEGLQALYRDKSEQVFTATIKFNKETN</sequence>